<evidence type="ECO:0000313" key="6">
    <source>
        <dbReference type="EnsemblMetazoa" id="AFAF006776-PA"/>
    </source>
</evidence>
<feature type="region of interest" description="Disordered" evidence="3">
    <location>
        <begin position="30"/>
        <end position="69"/>
    </location>
</feature>
<dbReference type="GO" id="GO:0009888">
    <property type="term" value="P:tissue development"/>
    <property type="evidence" value="ECO:0007669"/>
    <property type="project" value="TreeGrafter"/>
</dbReference>
<evidence type="ECO:0000256" key="2">
    <source>
        <dbReference type="ARBA" id="ARBA00023292"/>
    </source>
</evidence>
<keyword evidence="1" id="KW-1015">Disulfide bond</keyword>
<dbReference type="SMART" id="SM00136">
    <property type="entry name" value="LamNT"/>
    <property type="match status" value="1"/>
</dbReference>
<name>A0A182QBC6_9DIPT</name>
<keyword evidence="2" id="KW-0424">Laminin EGF-like domain</keyword>
<evidence type="ECO:0000313" key="7">
    <source>
        <dbReference type="Proteomes" id="UP000075886"/>
    </source>
</evidence>
<dbReference type="GO" id="GO:0007411">
    <property type="term" value="P:axon guidance"/>
    <property type="evidence" value="ECO:0007669"/>
    <property type="project" value="TreeGrafter"/>
</dbReference>
<dbReference type="GO" id="GO:0009887">
    <property type="term" value="P:animal organ morphogenesis"/>
    <property type="evidence" value="ECO:0007669"/>
    <property type="project" value="TreeGrafter"/>
</dbReference>
<keyword evidence="7" id="KW-1185">Reference proteome</keyword>
<dbReference type="VEuPathDB" id="VectorBase:AFAF006776"/>
<accession>A0A182QBC6</accession>
<dbReference type="PANTHER" id="PTHR10574:SF428">
    <property type="entry name" value="LAMININ SUBUNIT ALPHA-1-LIKE PROTEIN"/>
    <property type="match status" value="1"/>
</dbReference>
<feature type="domain" description="Laminin N-terminal" evidence="5">
    <location>
        <begin position="93"/>
        <end position="232"/>
    </location>
</feature>
<evidence type="ECO:0000256" key="3">
    <source>
        <dbReference type="SAM" id="MobiDB-lite"/>
    </source>
</evidence>
<dbReference type="PROSITE" id="PS51117">
    <property type="entry name" value="LAMININ_NTER"/>
    <property type="match status" value="1"/>
</dbReference>
<dbReference type="PANTHER" id="PTHR10574">
    <property type="entry name" value="NETRIN/LAMININ-RELATED"/>
    <property type="match status" value="1"/>
</dbReference>
<reference evidence="6" key="2">
    <citation type="submission" date="2020-05" db="UniProtKB">
        <authorList>
            <consortium name="EnsemblMetazoa"/>
        </authorList>
    </citation>
    <scope>IDENTIFICATION</scope>
    <source>
        <strain evidence="6">FAR1</strain>
    </source>
</reference>
<dbReference type="STRING" id="69004.A0A182QBC6"/>
<dbReference type="EMBL" id="AXCN02000612">
    <property type="status" value="NOT_ANNOTATED_CDS"/>
    <property type="molecule type" value="Genomic_DNA"/>
</dbReference>
<reference evidence="7" key="1">
    <citation type="submission" date="2014-01" db="EMBL/GenBank/DDBJ databases">
        <title>The Genome Sequence of Anopheles farauti FAR1 (V2).</title>
        <authorList>
            <consortium name="The Broad Institute Genomics Platform"/>
            <person name="Neafsey D.E."/>
            <person name="Besansky N."/>
            <person name="Howell P."/>
            <person name="Walton C."/>
            <person name="Young S.K."/>
            <person name="Zeng Q."/>
            <person name="Gargeya S."/>
            <person name="Fitzgerald M."/>
            <person name="Haas B."/>
            <person name="Abouelleil A."/>
            <person name="Allen A.W."/>
            <person name="Alvarado L."/>
            <person name="Arachchi H.M."/>
            <person name="Berlin A.M."/>
            <person name="Chapman S.B."/>
            <person name="Gainer-Dewar J."/>
            <person name="Goldberg J."/>
            <person name="Griggs A."/>
            <person name="Gujja S."/>
            <person name="Hansen M."/>
            <person name="Howarth C."/>
            <person name="Imamovic A."/>
            <person name="Ireland A."/>
            <person name="Larimer J."/>
            <person name="McCowan C."/>
            <person name="Murphy C."/>
            <person name="Pearson M."/>
            <person name="Poon T.W."/>
            <person name="Priest M."/>
            <person name="Roberts A."/>
            <person name="Saif S."/>
            <person name="Shea T."/>
            <person name="Sisk P."/>
            <person name="Sykes S."/>
            <person name="Wortman J."/>
            <person name="Nusbaum C."/>
            <person name="Birren B."/>
        </authorList>
    </citation>
    <scope>NUCLEOTIDE SEQUENCE [LARGE SCALE GENOMIC DNA]</scope>
    <source>
        <strain evidence="7">FAR1</strain>
    </source>
</reference>
<dbReference type="Gene3D" id="2.60.120.260">
    <property type="entry name" value="Galactose-binding domain-like"/>
    <property type="match status" value="1"/>
</dbReference>
<proteinExistence type="predicted"/>
<evidence type="ECO:0000256" key="4">
    <source>
        <dbReference type="SAM" id="SignalP"/>
    </source>
</evidence>
<evidence type="ECO:0000256" key="1">
    <source>
        <dbReference type="ARBA" id="ARBA00023157"/>
    </source>
</evidence>
<dbReference type="InterPro" id="IPR050440">
    <property type="entry name" value="Laminin/Netrin_ECM"/>
</dbReference>
<dbReference type="EMBL" id="AXCN02000613">
    <property type="status" value="NOT_ANNOTATED_CDS"/>
    <property type="molecule type" value="Genomic_DNA"/>
</dbReference>
<feature type="chain" id="PRO_5008132648" description="Laminin N-terminal domain-containing protein" evidence="4">
    <location>
        <begin position="19"/>
        <end position="232"/>
    </location>
</feature>
<dbReference type="GO" id="GO:0005604">
    <property type="term" value="C:basement membrane"/>
    <property type="evidence" value="ECO:0007669"/>
    <property type="project" value="TreeGrafter"/>
</dbReference>
<dbReference type="GO" id="GO:0005201">
    <property type="term" value="F:extracellular matrix structural constituent"/>
    <property type="evidence" value="ECO:0007669"/>
    <property type="project" value="TreeGrafter"/>
</dbReference>
<evidence type="ECO:0000259" key="5">
    <source>
        <dbReference type="PROSITE" id="PS51117"/>
    </source>
</evidence>
<dbReference type="EnsemblMetazoa" id="AFAF006776-RA">
    <property type="protein sequence ID" value="AFAF006776-PA"/>
    <property type="gene ID" value="AFAF006776"/>
</dbReference>
<dbReference type="InterPro" id="IPR008211">
    <property type="entry name" value="Laminin_N"/>
</dbReference>
<dbReference type="Pfam" id="PF00055">
    <property type="entry name" value="Laminin_N"/>
    <property type="match status" value="1"/>
</dbReference>
<organism evidence="6 7">
    <name type="scientific">Anopheles farauti</name>
    <dbReference type="NCBI Taxonomy" id="69004"/>
    <lineage>
        <taxon>Eukaryota</taxon>
        <taxon>Metazoa</taxon>
        <taxon>Ecdysozoa</taxon>
        <taxon>Arthropoda</taxon>
        <taxon>Hexapoda</taxon>
        <taxon>Insecta</taxon>
        <taxon>Pterygota</taxon>
        <taxon>Neoptera</taxon>
        <taxon>Endopterygota</taxon>
        <taxon>Diptera</taxon>
        <taxon>Nematocera</taxon>
        <taxon>Culicoidea</taxon>
        <taxon>Culicidae</taxon>
        <taxon>Anophelinae</taxon>
        <taxon>Anopheles</taxon>
    </lineage>
</organism>
<dbReference type="Proteomes" id="UP000075886">
    <property type="component" value="Unassembled WGS sequence"/>
</dbReference>
<sequence length="232" mass="25685">MLLMAVVAAVSVVDTAEPDDMMEVEEMLRRETRDVDGPPVGEESSVQNRQGRTRHTWRQHRQRHSGRQGELKLLSGLPVSVVTTADYEQQLPKASGLWPSFFNVALRATISVNATCGQTGREEYCRLADGGGRARGGQCGICDANNPDPEKRHPITNIVDGTNSWWQSPTLQKGAKNDRVTINLDLGQPKKKNAPEAARIDLFMLEPSPRLPSGSGYSSTDLVCMRDLFYMF</sequence>
<dbReference type="AlphaFoldDB" id="A0A182QBC6"/>
<protein>
    <recommendedName>
        <fullName evidence="5">Laminin N-terminal domain-containing protein</fullName>
    </recommendedName>
</protein>
<feature type="signal peptide" evidence="4">
    <location>
        <begin position="1"/>
        <end position="18"/>
    </location>
</feature>
<feature type="compositionally biased region" description="Basic residues" evidence="3">
    <location>
        <begin position="51"/>
        <end position="66"/>
    </location>
</feature>
<keyword evidence="4" id="KW-0732">Signal</keyword>